<dbReference type="CDD" id="cd01061">
    <property type="entry name" value="RNase_T2_euk"/>
    <property type="match status" value="1"/>
</dbReference>
<dbReference type="InterPro" id="IPR033130">
    <property type="entry name" value="RNase_T2_His_AS_2"/>
</dbReference>
<evidence type="ECO:0000313" key="4">
    <source>
        <dbReference type="EMBL" id="KGB41230.1"/>
    </source>
</evidence>
<dbReference type="InterPro" id="IPR001568">
    <property type="entry name" value="RNase_T2-like"/>
</dbReference>
<dbReference type="SUPFAM" id="SSF55895">
    <property type="entry name" value="Ribonuclease Rh-like"/>
    <property type="match status" value="1"/>
</dbReference>
<dbReference type="Pfam" id="PF00445">
    <property type="entry name" value="Ribonuclease_T2"/>
    <property type="match status" value="1"/>
</dbReference>
<sequence>MRTQSLCFLVSTLVIILRVGYSGKVFDYYIFAVTWPPTFCDAKKLPLPKVLNNFTIHGLWPKILLDKDPHCKPKEQFNITKIQDLLKDLERLWPSLKDYSKPESFWKHEFSKHGMCVHEDPKIKNQHGYFEFGLNLMKRFNILEFLKKHGIIPHVSQQYETRKLQDIFESEFRHNVSLYCTDKKGQKGVQRLEEIWMCLDPDHQPINCPPISKCSTNFTFPPFPHLPCNTLK</sequence>
<dbReference type="RefSeq" id="XP_012800994.2">
    <property type="nucleotide sequence ID" value="XM_012945540.2"/>
</dbReference>
<keyword evidence="2" id="KW-1015">Disulfide bond</keyword>
<comment type="similarity">
    <text evidence="1 3">Belongs to the RNase T2 family.</text>
</comment>
<dbReference type="InterPro" id="IPR018188">
    <property type="entry name" value="RNase_T2_His_AS_1"/>
</dbReference>
<dbReference type="GO" id="GO:0033897">
    <property type="term" value="F:ribonuclease T2 activity"/>
    <property type="evidence" value="ECO:0007669"/>
    <property type="project" value="InterPro"/>
</dbReference>
<dbReference type="KEGG" id="shx:MS3_00000254"/>
<proteinExistence type="inferred from homology"/>
<dbReference type="PROSITE" id="PS00530">
    <property type="entry name" value="RNASE_T2_1"/>
    <property type="match status" value="1"/>
</dbReference>
<dbReference type="AlphaFoldDB" id="A0A095A1W3"/>
<accession>A0A095A1W3</accession>
<dbReference type="InterPro" id="IPR036430">
    <property type="entry name" value="RNase_T2-like_sf"/>
</dbReference>
<reference evidence="4" key="1">
    <citation type="journal article" date="2012" name="Nat. Genet.">
        <title>Whole-genome sequence of Schistosoma haematobium.</title>
        <authorList>
            <person name="Young N.D."/>
            <person name="Jex A.R."/>
            <person name="Li B."/>
            <person name="Liu S."/>
            <person name="Yang L."/>
            <person name="Xiong Z."/>
            <person name="Li Y."/>
            <person name="Cantacessi C."/>
            <person name="Hall R.S."/>
            <person name="Xu X."/>
            <person name="Chen F."/>
            <person name="Wu X."/>
            <person name="Zerlotini A."/>
            <person name="Oliveira G."/>
            <person name="Hofmann A."/>
            <person name="Zhang G."/>
            <person name="Fang X."/>
            <person name="Kang Y."/>
            <person name="Campbell B.E."/>
            <person name="Loukas A."/>
            <person name="Ranganathan S."/>
            <person name="Rollinson D."/>
            <person name="Rinaldi G."/>
            <person name="Brindley P.J."/>
            <person name="Yang H."/>
            <person name="Wang J."/>
            <person name="Wang J."/>
            <person name="Gasser R.B."/>
        </authorList>
    </citation>
    <scope>NUCLEOTIDE SEQUENCE [LARGE SCALE GENOMIC DNA]</scope>
</reference>
<dbReference type="GO" id="GO:0005576">
    <property type="term" value="C:extracellular region"/>
    <property type="evidence" value="ECO:0007669"/>
    <property type="project" value="TreeGrafter"/>
</dbReference>
<dbReference type="PANTHER" id="PTHR11240:SF22">
    <property type="entry name" value="RIBONUCLEASE T2"/>
    <property type="match status" value="1"/>
</dbReference>
<name>A0A095A1W3_SCHHA</name>
<protein>
    <submittedName>
        <fullName evidence="4">Extracellular ribonuclease LE</fullName>
    </submittedName>
</protein>
<evidence type="ECO:0000256" key="3">
    <source>
        <dbReference type="RuleBase" id="RU004328"/>
    </source>
</evidence>
<dbReference type="Gene3D" id="3.90.730.10">
    <property type="entry name" value="Ribonuclease T2-like"/>
    <property type="match status" value="1"/>
</dbReference>
<dbReference type="InterPro" id="IPR033697">
    <property type="entry name" value="Ribonuclease_T2_eukaryotic"/>
</dbReference>
<gene>
    <name evidence="4" type="ORF">MS3_09735</name>
</gene>
<evidence type="ECO:0000256" key="2">
    <source>
        <dbReference type="ARBA" id="ARBA00023157"/>
    </source>
</evidence>
<evidence type="ECO:0000256" key="1">
    <source>
        <dbReference type="ARBA" id="ARBA00007469"/>
    </source>
</evidence>
<dbReference type="GO" id="GO:0003723">
    <property type="term" value="F:RNA binding"/>
    <property type="evidence" value="ECO:0007669"/>
    <property type="project" value="InterPro"/>
</dbReference>
<dbReference type="GO" id="GO:0006401">
    <property type="term" value="P:RNA catabolic process"/>
    <property type="evidence" value="ECO:0007669"/>
    <property type="project" value="TreeGrafter"/>
</dbReference>
<dbReference type="PANTHER" id="PTHR11240">
    <property type="entry name" value="RIBONUCLEASE T2"/>
    <property type="match status" value="1"/>
</dbReference>
<dbReference type="EMBL" id="KL251776">
    <property type="protein sequence ID" value="KGB41230.1"/>
    <property type="molecule type" value="Genomic_DNA"/>
</dbReference>
<organism evidence="4">
    <name type="scientific">Schistosoma haematobium</name>
    <name type="common">Blood fluke</name>
    <dbReference type="NCBI Taxonomy" id="6185"/>
    <lineage>
        <taxon>Eukaryota</taxon>
        <taxon>Metazoa</taxon>
        <taxon>Spiralia</taxon>
        <taxon>Lophotrochozoa</taxon>
        <taxon>Platyhelminthes</taxon>
        <taxon>Trematoda</taxon>
        <taxon>Digenea</taxon>
        <taxon>Strigeidida</taxon>
        <taxon>Schistosomatoidea</taxon>
        <taxon>Schistosomatidae</taxon>
        <taxon>Schistosoma</taxon>
    </lineage>
</organism>
<dbReference type="PROSITE" id="PS00531">
    <property type="entry name" value="RNASE_T2_2"/>
    <property type="match status" value="1"/>
</dbReference>